<dbReference type="SUPFAM" id="SSF55729">
    <property type="entry name" value="Acyl-CoA N-acyltransferases (Nat)"/>
    <property type="match status" value="1"/>
</dbReference>
<evidence type="ECO:0000256" key="1">
    <source>
        <dbReference type="ARBA" id="ARBA00011738"/>
    </source>
</evidence>
<evidence type="ECO:0000256" key="2">
    <source>
        <dbReference type="ARBA" id="ARBA00012888"/>
    </source>
</evidence>
<evidence type="ECO:0000313" key="11">
    <source>
        <dbReference type="Proteomes" id="UP000178774"/>
    </source>
</evidence>
<keyword evidence="4" id="KW-0808">Transferase</keyword>
<dbReference type="Gene3D" id="3.40.630.30">
    <property type="match status" value="1"/>
</dbReference>
<dbReference type="Pfam" id="PF00583">
    <property type="entry name" value="Acetyltransf_1"/>
    <property type="match status" value="1"/>
</dbReference>
<dbReference type="Proteomes" id="UP000178774">
    <property type="component" value="Unassembled WGS sequence"/>
</dbReference>
<comment type="catalytic activity">
    <reaction evidence="8">
        <text>kanamycin B + acetyl-CoA = N(6')-acetylkanamycin B + CoA + H(+)</text>
        <dbReference type="Rhea" id="RHEA:16449"/>
        <dbReference type="ChEBI" id="CHEBI:15378"/>
        <dbReference type="ChEBI" id="CHEBI:57287"/>
        <dbReference type="ChEBI" id="CHEBI:57288"/>
        <dbReference type="ChEBI" id="CHEBI:58390"/>
        <dbReference type="ChEBI" id="CHEBI:58549"/>
        <dbReference type="EC" id="2.3.1.82"/>
    </reaction>
</comment>
<evidence type="ECO:0000256" key="3">
    <source>
        <dbReference type="ARBA" id="ARBA00017677"/>
    </source>
</evidence>
<keyword evidence="6" id="KW-0012">Acyltransferase</keyword>
<dbReference type="NCBIfam" id="NF043067">
    <property type="entry name" value="AAC_6p_group_E"/>
    <property type="match status" value="1"/>
</dbReference>
<evidence type="ECO:0000313" key="10">
    <source>
        <dbReference type="EMBL" id="OGZ66444.1"/>
    </source>
</evidence>
<evidence type="ECO:0000256" key="4">
    <source>
        <dbReference type="ARBA" id="ARBA00022679"/>
    </source>
</evidence>
<comment type="caution">
    <text evidence="10">The sequence shown here is derived from an EMBL/GenBank/DDBJ whole genome shotgun (WGS) entry which is preliminary data.</text>
</comment>
<organism evidence="10 11">
    <name type="scientific">Candidatus Staskawiczbacteria bacterium RIFCSPHIGHO2_01_FULL_41_41</name>
    <dbReference type="NCBI Taxonomy" id="1802203"/>
    <lineage>
        <taxon>Bacteria</taxon>
        <taxon>Candidatus Staskawicziibacteriota</taxon>
    </lineage>
</organism>
<dbReference type="InterPro" id="IPR016181">
    <property type="entry name" value="Acyl_CoA_acyltransferase"/>
</dbReference>
<dbReference type="AlphaFoldDB" id="A0A1G2HV60"/>
<dbReference type="PROSITE" id="PS51186">
    <property type="entry name" value="GNAT"/>
    <property type="match status" value="1"/>
</dbReference>
<reference evidence="10 11" key="1">
    <citation type="journal article" date="2016" name="Nat. Commun.">
        <title>Thousands of microbial genomes shed light on interconnected biogeochemical processes in an aquifer system.</title>
        <authorList>
            <person name="Anantharaman K."/>
            <person name="Brown C.T."/>
            <person name="Hug L.A."/>
            <person name="Sharon I."/>
            <person name="Castelle C.J."/>
            <person name="Probst A.J."/>
            <person name="Thomas B.C."/>
            <person name="Singh A."/>
            <person name="Wilkins M.J."/>
            <person name="Karaoz U."/>
            <person name="Brodie E.L."/>
            <person name="Williams K.H."/>
            <person name="Hubbard S.S."/>
            <person name="Banfield J.F."/>
        </authorList>
    </citation>
    <scope>NUCLEOTIDE SEQUENCE [LARGE SCALE GENOMIC DNA]</scope>
</reference>
<dbReference type="EC" id="2.3.1.82" evidence="2"/>
<dbReference type="InterPro" id="IPR024170">
    <property type="entry name" value="Aminoglycoside_N6-AcTrfrase"/>
</dbReference>
<dbReference type="CDD" id="cd04301">
    <property type="entry name" value="NAT_SF"/>
    <property type="match status" value="1"/>
</dbReference>
<evidence type="ECO:0000256" key="7">
    <source>
        <dbReference type="ARBA" id="ARBA00029660"/>
    </source>
</evidence>
<comment type="subunit">
    <text evidence="1">Homodimer.</text>
</comment>
<gene>
    <name evidence="10" type="ORF">A2822_01695</name>
</gene>
<sequence>MKISKVTKKYFSDWVILGQEFWPRHSAEDIKKDFKRMLDSKNERSFVCIDNEEPIGFINLAIRTDYVEGSKTNPVGYLEGIYVKKAYRKKGIAKMLFKEAEKWFKTKKVREIGSDAMVQNVVSQKFHKSLSFKKGEILIHYIKKISP</sequence>
<evidence type="ECO:0000256" key="8">
    <source>
        <dbReference type="ARBA" id="ARBA00048923"/>
    </source>
</evidence>
<evidence type="ECO:0000259" key="9">
    <source>
        <dbReference type="PROSITE" id="PS51186"/>
    </source>
</evidence>
<dbReference type="PIRSF" id="PIRSF000452">
    <property type="entry name" value="6-N-acetyltransf"/>
    <property type="match status" value="1"/>
</dbReference>
<dbReference type="EMBL" id="MHOP01000005">
    <property type="protein sequence ID" value="OGZ66444.1"/>
    <property type="molecule type" value="Genomic_DNA"/>
</dbReference>
<evidence type="ECO:0000256" key="6">
    <source>
        <dbReference type="ARBA" id="ARBA00023315"/>
    </source>
</evidence>
<protein>
    <recommendedName>
        <fullName evidence="3">Aminoglycoside N(6')-acetyltransferase type 1</fullName>
        <ecNumber evidence="2">2.3.1.82</ecNumber>
    </recommendedName>
    <alternativeName>
        <fullName evidence="7">Aminoglycoside resistance protein</fullName>
    </alternativeName>
</protein>
<name>A0A1G2HV60_9BACT</name>
<dbReference type="PANTHER" id="PTHR43072">
    <property type="entry name" value="N-ACETYLTRANSFERASE"/>
    <property type="match status" value="1"/>
</dbReference>
<dbReference type="GO" id="GO:0046677">
    <property type="term" value="P:response to antibiotic"/>
    <property type="evidence" value="ECO:0007669"/>
    <property type="project" value="UniProtKB-KW"/>
</dbReference>
<accession>A0A1G2HV60</accession>
<dbReference type="GO" id="GO:0047663">
    <property type="term" value="F:aminoglycoside 6'-N-acetyltransferase activity"/>
    <property type="evidence" value="ECO:0007669"/>
    <property type="project" value="UniProtKB-EC"/>
</dbReference>
<evidence type="ECO:0000256" key="5">
    <source>
        <dbReference type="ARBA" id="ARBA00023251"/>
    </source>
</evidence>
<keyword evidence="5" id="KW-0046">Antibiotic resistance</keyword>
<dbReference type="InterPro" id="IPR000182">
    <property type="entry name" value="GNAT_dom"/>
</dbReference>
<proteinExistence type="predicted"/>
<feature type="domain" description="N-acetyltransferase" evidence="9">
    <location>
        <begin position="1"/>
        <end position="147"/>
    </location>
</feature>